<keyword evidence="2" id="KW-0677">Repeat</keyword>
<dbReference type="Gene3D" id="2.130.10.10">
    <property type="entry name" value="YVTN repeat-like/Quinoprotein amine dehydrogenase"/>
    <property type="match status" value="1"/>
</dbReference>
<dbReference type="PROSITE" id="PS50082">
    <property type="entry name" value="WD_REPEATS_2"/>
    <property type="match status" value="2"/>
</dbReference>
<evidence type="ECO:0000256" key="2">
    <source>
        <dbReference type="ARBA" id="ARBA00022737"/>
    </source>
</evidence>
<dbReference type="Ensembl" id="ENSCSAVT00000003873.1">
    <property type="protein sequence ID" value="ENSCSAVP00000003816.1"/>
    <property type="gene ID" value="ENSCSAVG00000002258.1"/>
</dbReference>
<dbReference type="InterPro" id="IPR001680">
    <property type="entry name" value="WD40_rpt"/>
</dbReference>
<dbReference type="InParanoid" id="H2YER8"/>
<feature type="repeat" description="WD" evidence="3">
    <location>
        <begin position="37"/>
        <end position="78"/>
    </location>
</feature>
<dbReference type="AlphaFoldDB" id="H2YER8"/>
<reference evidence="4" key="3">
    <citation type="submission" date="2025-09" db="UniProtKB">
        <authorList>
            <consortium name="Ensembl"/>
        </authorList>
    </citation>
    <scope>IDENTIFICATION</scope>
</reference>
<dbReference type="PANTHER" id="PTHR19848:SF8">
    <property type="entry name" value="F-BOX AND WD REPEAT DOMAIN CONTAINING 7"/>
    <property type="match status" value="1"/>
</dbReference>
<reference evidence="4" key="2">
    <citation type="submission" date="2025-08" db="UniProtKB">
        <authorList>
            <consortium name="Ensembl"/>
        </authorList>
    </citation>
    <scope>IDENTIFICATION</scope>
</reference>
<keyword evidence="1 3" id="KW-0853">WD repeat</keyword>
<evidence type="ECO:0000256" key="3">
    <source>
        <dbReference type="PROSITE-ProRule" id="PRU00221"/>
    </source>
</evidence>
<reference evidence="5" key="1">
    <citation type="submission" date="2003-08" db="EMBL/GenBank/DDBJ databases">
        <authorList>
            <person name="Birren B."/>
            <person name="Nusbaum C."/>
            <person name="Abebe A."/>
            <person name="Abouelleil A."/>
            <person name="Adekoya E."/>
            <person name="Ait-zahra M."/>
            <person name="Allen N."/>
            <person name="Allen T."/>
            <person name="An P."/>
            <person name="Anderson M."/>
            <person name="Anderson S."/>
            <person name="Arachchi H."/>
            <person name="Armbruster J."/>
            <person name="Bachantsang P."/>
            <person name="Baldwin J."/>
            <person name="Barry A."/>
            <person name="Bayul T."/>
            <person name="Blitshsteyn B."/>
            <person name="Bloom T."/>
            <person name="Blye J."/>
            <person name="Boguslavskiy L."/>
            <person name="Borowsky M."/>
            <person name="Boukhgalter B."/>
            <person name="Brunache A."/>
            <person name="Butler J."/>
            <person name="Calixte N."/>
            <person name="Calvo S."/>
            <person name="Camarata J."/>
            <person name="Campo K."/>
            <person name="Chang J."/>
            <person name="Cheshatsang Y."/>
            <person name="Citroen M."/>
            <person name="Collymore A."/>
            <person name="Considine T."/>
            <person name="Cook A."/>
            <person name="Cooke P."/>
            <person name="Corum B."/>
            <person name="Cuomo C."/>
            <person name="David R."/>
            <person name="Dawoe T."/>
            <person name="Degray S."/>
            <person name="Dodge S."/>
            <person name="Dooley K."/>
            <person name="Dorje P."/>
            <person name="Dorjee K."/>
            <person name="Dorris L."/>
            <person name="Duffey N."/>
            <person name="Dupes A."/>
            <person name="Elkins T."/>
            <person name="Engels R."/>
            <person name="Erickson J."/>
            <person name="Farina A."/>
            <person name="Faro S."/>
            <person name="Ferreira P."/>
            <person name="Fischer H."/>
            <person name="Fitzgerald M."/>
            <person name="Foley K."/>
            <person name="Gage D."/>
            <person name="Galagan J."/>
            <person name="Gearin G."/>
            <person name="Gnerre S."/>
            <person name="Gnirke A."/>
            <person name="Goyette A."/>
            <person name="Graham J."/>
            <person name="Grandbois E."/>
            <person name="Gyaltsen K."/>
            <person name="Hafez N."/>
            <person name="Hagopian D."/>
            <person name="Hagos B."/>
            <person name="Hall J."/>
            <person name="Hatcher B."/>
            <person name="Heller A."/>
            <person name="Higgins H."/>
            <person name="Honan T."/>
            <person name="Horn A."/>
            <person name="Houde N."/>
            <person name="Hughes L."/>
            <person name="Hulme W."/>
            <person name="Husby E."/>
            <person name="Iliev I."/>
            <person name="Jaffe D."/>
            <person name="Jones C."/>
            <person name="Kamal M."/>
            <person name="Kamat A."/>
            <person name="Kamvysselis M."/>
            <person name="Karlsson E."/>
            <person name="Kells C."/>
            <person name="Kieu A."/>
            <person name="Kisner P."/>
            <person name="Kodira C."/>
            <person name="Kulbokas E."/>
            <person name="Labutti K."/>
            <person name="Lama D."/>
            <person name="Landers T."/>
            <person name="Leger J."/>
            <person name="Levine S."/>
            <person name="Lewis D."/>
            <person name="Lewis T."/>
            <person name="Lindblad-toh K."/>
            <person name="Liu X."/>
            <person name="Lokyitsang T."/>
            <person name="Lokyitsang Y."/>
            <person name="Lucien O."/>
            <person name="Lui A."/>
            <person name="Ma L.J."/>
            <person name="Mabbitt R."/>
            <person name="Macdonald J."/>
            <person name="Maclean C."/>
            <person name="Major J."/>
            <person name="Manning J."/>
            <person name="Marabella R."/>
            <person name="Maru K."/>
            <person name="Matthews C."/>
            <person name="Mauceli E."/>
            <person name="Mccarthy M."/>
            <person name="Mcdonough S."/>
            <person name="Mcghee T."/>
            <person name="Meldrim J."/>
            <person name="Meneus L."/>
            <person name="Mesirov J."/>
            <person name="Mihalev A."/>
            <person name="Mihova T."/>
            <person name="Mikkelsen T."/>
            <person name="Mlenga V."/>
            <person name="Moru K."/>
            <person name="Mozes J."/>
            <person name="Mulrain L."/>
            <person name="Munson G."/>
            <person name="Naylor J."/>
            <person name="Newes C."/>
            <person name="Nguyen C."/>
            <person name="Nguyen N."/>
            <person name="Nguyen T."/>
            <person name="Nicol R."/>
            <person name="Nielsen C."/>
            <person name="Nizzari M."/>
            <person name="Norbu C."/>
            <person name="Norbu N."/>
            <person name="O'donnell P."/>
            <person name="Okoawo O."/>
            <person name="O'leary S."/>
            <person name="Omotosho B."/>
            <person name="O'neill K."/>
            <person name="Osman S."/>
            <person name="Parker S."/>
            <person name="Perrin D."/>
            <person name="Phunkhang P."/>
            <person name="Piqani B."/>
            <person name="Purcell S."/>
            <person name="Rachupka T."/>
            <person name="Ramasamy U."/>
            <person name="Rameau R."/>
            <person name="Ray V."/>
            <person name="Raymond C."/>
            <person name="Retta R."/>
            <person name="Richardson S."/>
            <person name="Rise C."/>
            <person name="Rodriguez J."/>
            <person name="Rogers J."/>
            <person name="Rogov P."/>
            <person name="Rutman M."/>
            <person name="Schupbach R."/>
            <person name="Seaman C."/>
            <person name="Settipalli S."/>
            <person name="Sharpe T."/>
            <person name="Sheridan J."/>
            <person name="Sherpa N."/>
            <person name="Shi J."/>
            <person name="Smirnov S."/>
            <person name="Smith C."/>
            <person name="Sougnez C."/>
            <person name="Spencer B."/>
            <person name="Stalker J."/>
            <person name="Stange-thomann N."/>
            <person name="Stavropoulos S."/>
            <person name="Stetson K."/>
            <person name="Stone C."/>
            <person name="Stone S."/>
            <person name="Stubbs M."/>
            <person name="Talamas J."/>
            <person name="Tchuinga P."/>
            <person name="Tenzing P."/>
            <person name="Tesfaye S."/>
            <person name="Theodore J."/>
            <person name="Thoulutsang Y."/>
            <person name="Topham K."/>
            <person name="Towey S."/>
            <person name="Tsamla T."/>
            <person name="Tsomo N."/>
            <person name="Vallee D."/>
            <person name="Vassiliev H."/>
            <person name="Venkataraman V."/>
            <person name="Vinson J."/>
            <person name="Vo A."/>
            <person name="Wade C."/>
            <person name="Wang S."/>
            <person name="Wangchuk T."/>
            <person name="Wangdi T."/>
            <person name="Whittaker C."/>
            <person name="Wilkinson J."/>
            <person name="Wu Y."/>
            <person name="Wyman D."/>
            <person name="Yadav S."/>
            <person name="Yang S."/>
            <person name="Yang X."/>
            <person name="Yeager S."/>
            <person name="Yee E."/>
            <person name="Young G."/>
            <person name="Zainoun J."/>
            <person name="Zembeck L."/>
            <person name="Zimmer A."/>
            <person name="Zody M."/>
            <person name="Lander E."/>
        </authorList>
    </citation>
    <scope>NUCLEOTIDE SEQUENCE [LARGE SCALE GENOMIC DNA]</scope>
</reference>
<evidence type="ECO:0000313" key="4">
    <source>
        <dbReference type="Ensembl" id="ENSCSAVP00000003816.1"/>
    </source>
</evidence>
<accession>H2YER8</accession>
<keyword evidence="5" id="KW-1185">Reference proteome</keyword>
<dbReference type="PANTHER" id="PTHR19848">
    <property type="entry name" value="WD40 REPEAT PROTEIN"/>
    <property type="match status" value="1"/>
</dbReference>
<dbReference type="SMART" id="SM00320">
    <property type="entry name" value="WD40"/>
    <property type="match status" value="3"/>
</dbReference>
<proteinExistence type="predicted"/>
<sequence>MEYCAKRNEIAYASSDGMVYIRAFSPNGSEMVLLNTLDGHDLEITVVRYNHVYDRWITGSEDGTVKIWKPDAMECERTLSTQGAVNTLCIDKVNGCIVTAVEHAIKVYDMDTLNLVQTNIGHVDNIRTLTHVVERAQYISGSWDKTIRIWNSYRRPTRRRRPNEDGIVSR</sequence>
<name>H2YER8_CIOSA</name>
<feature type="repeat" description="WD" evidence="3">
    <location>
        <begin position="119"/>
        <end position="151"/>
    </location>
</feature>
<protein>
    <submittedName>
        <fullName evidence="4">Uncharacterized protein</fullName>
    </submittedName>
</protein>
<dbReference type="GeneTree" id="ENSGT00530000068573"/>
<dbReference type="HOGENOM" id="CLU_1570089_0_0_1"/>
<dbReference type="Proteomes" id="UP000007875">
    <property type="component" value="Unassembled WGS sequence"/>
</dbReference>
<dbReference type="OMA" id="AMECERT"/>
<dbReference type="eggNOG" id="KOG0266">
    <property type="taxonomic scope" value="Eukaryota"/>
</dbReference>
<evidence type="ECO:0000313" key="5">
    <source>
        <dbReference type="Proteomes" id="UP000007875"/>
    </source>
</evidence>
<dbReference type="PROSITE" id="PS50294">
    <property type="entry name" value="WD_REPEATS_REGION"/>
    <property type="match status" value="1"/>
</dbReference>
<dbReference type="STRING" id="51511.ENSCSAVP00000003816"/>
<dbReference type="Pfam" id="PF00400">
    <property type="entry name" value="WD40"/>
    <property type="match status" value="2"/>
</dbReference>
<organism evidence="4 5">
    <name type="scientific">Ciona savignyi</name>
    <name type="common">Pacific transparent sea squirt</name>
    <dbReference type="NCBI Taxonomy" id="51511"/>
    <lineage>
        <taxon>Eukaryota</taxon>
        <taxon>Metazoa</taxon>
        <taxon>Chordata</taxon>
        <taxon>Tunicata</taxon>
        <taxon>Ascidiacea</taxon>
        <taxon>Phlebobranchia</taxon>
        <taxon>Cionidae</taxon>
        <taxon>Ciona</taxon>
    </lineage>
</organism>
<dbReference type="SUPFAM" id="SSF50978">
    <property type="entry name" value="WD40 repeat-like"/>
    <property type="match status" value="1"/>
</dbReference>
<dbReference type="InterPro" id="IPR036322">
    <property type="entry name" value="WD40_repeat_dom_sf"/>
</dbReference>
<dbReference type="InterPro" id="IPR015943">
    <property type="entry name" value="WD40/YVTN_repeat-like_dom_sf"/>
</dbReference>
<evidence type="ECO:0000256" key="1">
    <source>
        <dbReference type="ARBA" id="ARBA00022574"/>
    </source>
</evidence>